<dbReference type="AlphaFoldDB" id="A0A0F9PX23"/>
<proteinExistence type="predicted"/>
<accession>A0A0F9PX23</accession>
<comment type="caution">
    <text evidence="2">The sequence shown here is derived from an EMBL/GenBank/DDBJ whole genome shotgun (WGS) entry which is preliminary data.</text>
</comment>
<feature type="compositionally biased region" description="Polar residues" evidence="1">
    <location>
        <begin position="12"/>
        <end position="22"/>
    </location>
</feature>
<feature type="compositionally biased region" description="Basic and acidic residues" evidence="1">
    <location>
        <begin position="1"/>
        <end position="11"/>
    </location>
</feature>
<reference evidence="2" key="1">
    <citation type="journal article" date="2015" name="Nature">
        <title>Complex archaea that bridge the gap between prokaryotes and eukaryotes.</title>
        <authorList>
            <person name="Spang A."/>
            <person name="Saw J.H."/>
            <person name="Jorgensen S.L."/>
            <person name="Zaremba-Niedzwiedzka K."/>
            <person name="Martijn J."/>
            <person name="Lind A.E."/>
            <person name="van Eijk R."/>
            <person name="Schleper C."/>
            <person name="Guy L."/>
            <person name="Ettema T.J."/>
        </authorList>
    </citation>
    <scope>NUCLEOTIDE SEQUENCE</scope>
</reference>
<evidence type="ECO:0000313" key="2">
    <source>
        <dbReference type="EMBL" id="KKM97747.1"/>
    </source>
</evidence>
<organism evidence="2">
    <name type="scientific">marine sediment metagenome</name>
    <dbReference type="NCBI Taxonomy" id="412755"/>
    <lineage>
        <taxon>unclassified sequences</taxon>
        <taxon>metagenomes</taxon>
        <taxon>ecological metagenomes</taxon>
    </lineage>
</organism>
<protein>
    <submittedName>
        <fullName evidence="2">Uncharacterized protein</fullName>
    </submittedName>
</protein>
<evidence type="ECO:0000256" key="1">
    <source>
        <dbReference type="SAM" id="MobiDB-lite"/>
    </source>
</evidence>
<dbReference type="EMBL" id="LAZR01005711">
    <property type="protein sequence ID" value="KKM97747.1"/>
    <property type="molecule type" value="Genomic_DNA"/>
</dbReference>
<feature type="region of interest" description="Disordered" evidence="1">
    <location>
        <begin position="64"/>
        <end position="86"/>
    </location>
</feature>
<feature type="region of interest" description="Disordered" evidence="1">
    <location>
        <begin position="1"/>
        <end position="22"/>
    </location>
</feature>
<sequence>MALRYMLEKGSNEMSEGSDSRVSVTITGEDADKLRGLSESSMISVPSLVRIAVNNLLEQDSFVVPVGTPSTEPREVHPDTPDSLPT</sequence>
<name>A0A0F9PX23_9ZZZZ</name>
<gene>
    <name evidence="2" type="ORF">LCGC14_1164900</name>
</gene>